<gene>
    <name evidence="1" type="ORF">MLD38_024146</name>
</gene>
<sequence length="96" mass="10856">MRIDVAIVHITLKIQNADVIKAWELDVSPHSFCYRELKKASKGFRDEELLGFGGFGRVYKGVPPNTNTEDASYVDNSRQPIEPKALPEELVPVDWV</sequence>
<protein>
    <submittedName>
        <fullName evidence="1">Uncharacterized protein</fullName>
    </submittedName>
</protein>
<dbReference type="EMBL" id="CM042886">
    <property type="protein sequence ID" value="KAI4339180.1"/>
    <property type="molecule type" value="Genomic_DNA"/>
</dbReference>
<comment type="caution">
    <text evidence="1">The sequence shown here is derived from an EMBL/GenBank/DDBJ whole genome shotgun (WGS) entry which is preliminary data.</text>
</comment>
<accession>A0ACB9NSE5</accession>
<name>A0ACB9NSE5_9MYRT</name>
<keyword evidence="2" id="KW-1185">Reference proteome</keyword>
<proteinExistence type="predicted"/>
<organism evidence="1 2">
    <name type="scientific">Melastoma candidum</name>
    <dbReference type="NCBI Taxonomy" id="119954"/>
    <lineage>
        <taxon>Eukaryota</taxon>
        <taxon>Viridiplantae</taxon>
        <taxon>Streptophyta</taxon>
        <taxon>Embryophyta</taxon>
        <taxon>Tracheophyta</taxon>
        <taxon>Spermatophyta</taxon>
        <taxon>Magnoliopsida</taxon>
        <taxon>eudicotyledons</taxon>
        <taxon>Gunneridae</taxon>
        <taxon>Pentapetalae</taxon>
        <taxon>rosids</taxon>
        <taxon>malvids</taxon>
        <taxon>Myrtales</taxon>
        <taxon>Melastomataceae</taxon>
        <taxon>Melastomatoideae</taxon>
        <taxon>Melastomateae</taxon>
        <taxon>Melastoma</taxon>
    </lineage>
</organism>
<dbReference type="Proteomes" id="UP001057402">
    <property type="component" value="Chromosome 7"/>
</dbReference>
<reference evidence="2" key="1">
    <citation type="journal article" date="2023" name="Front. Plant Sci.">
        <title>Chromosomal-level genome assembly of Melastoma candidum provides insights into trichome evolution.</title>
        <authorList>
            <person name="Zhong Y."/>
            <person name="Wu W."/>
            <person name="Sun C."/>
            <person name="Zou P."/>
            <person name="Liu Y."/>
            <person name="Dai S."/>
            <person name="Zhou R."/>
        </authorList>
    </citation>
    <scope>NUCLEOTIDE SEQUENCE [LARGE SCALE GENOMIC DNA]</scope>
</reference>
<evidence type="ECO:0000313" key="1">
    <source>
        <dbReference type="EMBL" id="KAI4339180.1"/>
    </source>
</evidence>
<evidence type="ECO:0000313" key="2">
    <source>
        <dbReference type="Proteomes" id="UP001057402"/>
    </source>
</evidence>